<dbReference type="Pfam" id="PF06761">
    <property type="entry name" value="IcmF-related"/>
    <property type="match status" value="1"/>
</dbReference>
<gene>
    <name evidence="6" type="ordered locus">HCH_04298</name>
</gene>
<feature type="transmembrane region" description="Helical" evidence="1">
    <location>
        <begin position="42"/>
        <end position="64"/>
    </location>
</feature>
<dbReference type="InterPro" id="IPR009612">
    <property type="entry name" value="IcmF-rel"/>
</dbReference>
<dbReference type="EMBL" id="CP000155">
    <property type="protein sequence ID" value="ABC31005.1"/>
    <property type="molecule type" value="Genomic_DNA"/>
</dbReference>
<dbReference type="PANTHER" id="PTHR36153:SF1">
    <property type="entry name" value="TYPE VI SECRETION SYSTEM COMPONENT TSSM1"/>
    <property type="match status" value="1"/>
</dbReference>
<evidence type="ECO:0000259" key="3">
    <source>
        <dbReference type="Pfam" id="PF06761"/>
    </source>
</evidence>
<evidence type="ECO:0000259" key="4">
    <source>
        <dbReference type="Pfam" id="PF14331"/>
    </source>
</evidence>
<feature type="domain" description="IcmF-related" evidence="3">
    <location>
        <begin position="501"/>
        <end position="797"/>
    </location>
</feature>
<feature type="domain" description="Type VI secretion system component TssM1 helical" evidence="5">
    <location>
        <begin position="926"/>
        <end position="1020"/>
    </location>
</feature>
<name>Q2SEB9_HAHCH</name>
<dbReference type="InterPro" id="IPR010623">
    <property type="entry name" value="IcmF_C"/>
</dbReference>
<dbReference type="Gene3D" id="3.40.50.300">
    <property type="entry name" value="P-loop containing nucleotide triphosphate hydrolases"/>
    <property type="match status" value="1"/>
</dbReference>
<evidence type="ECO:0000313" key="7">
    <source>
        <dbReference type="Proteomes" id="UP000000238"/>
    </source>
</evidence>
<dbReference type="PANTHER" id="PTHR36153">
    <property type="entry name" value="INNER MEMBRANE PROTEIN-RELATED"/>
    <property type="match status" value="1"/>
</dbReference>
<dbReference type="RefSeq" id="WP_011398072.1">
    <property type="nucleotide sequence ID" value="NC_007645.1"/>
</dbReference>
<dbReference type="OrthoDB" id="9758229at2"/>
<dbReference type="CDD" id="cd00882">
    <property type="entry name" value="Ras_like_GTPase"/>
    <property type="match status" value="1"/>
</dbReference>
<keyword evidence="7" id="KW-1185">Reference proteome</keyword>
<dbReference type="InterPro" id="IPR053156">
    <property type="entry name" value="T6SS_TssM-like"/>
</dbReference>
<dbReference type="SUPFAM" id="SSF52540">
    <property type="entry name" value="P-loop containing nucleoside triphosphate hydrolases"/>
    <property type="match status" value="1"/>
</dbReference>
<dbReference type="Pfam" id="PF06744">
    <property type="entry name" value="IcmF_C"/>
    <property type="match status" value="1"/>
</dbReference>
<keyword evidence="1" id="KW-1133">Transmembrane helix</keyword>
<dbReference type="InterPro" id="IPR027417">
    <property type="entry name" value="P-loop_NTPase"/>
</dbReference>
<feature type="domain" description="Type VI secretion system IcmF C-terminal" evidence="2">
    <location>
        <begin position="1030"/>
        <end position="1132"/>
    </location>
</feature>
<reference evidence="6 7" key="1">
    <citation type="journal article" date="2005" name="Nucleic Acids Res.">
        <title>Genomic blueprint of Hahella chejuensis, a marine microbe producing an algicidal agent.</title>
        <authorList>
            <person name="Jeong H."/>
            <person name="Yim J.H."/>
            <person name="Lee C."/>
            <person name="Choi S.-H."/>
            <person name="Park Y.K."/>
            <person name="Yoon S.H."/>
            <person name="Hur C.-G."/>
            <person name="Kang H.-Y."/>
            <person name="Kim D."/>
            <person name="Lee H.H."/>
            <person name="Park K.H."/>
            <person name="Park S.-H."/>
            <person name="Park H.-S."/>
            <person name="Lee H.K."/>
            <person name="Oh T.K."/>
            <person name="Kim J.F."/>
        </authorList>
    </citation>
    <scope>NUCLEOTIDE SEQUENCE [LARGE SCALE GENOMIC DNA]</scope>
    <source>
        <strain evidence="6 7">KCTC 2396</strain>
    </source>
</reference>
<dbReference type="Pfam" id="PF21070">
    <property type="entry name" value="IcmF_helical"/>
    <property type="match status" value="1"/>
</dbReference>
<keyword evidence="1" id="KW-0812">Transmembrane</keyword>
<organism evidence="6 7">
    <name type="scientific">Hahella chejuensis (strain KCTC 2396)</name>
    <dbReference type="NCBI Taxonomy" id="349521"/>
    <lineage>
        <taxon>Bacteria</taxon>
        <taxon>Pseudomonadati</taxon>
        <taxon>Pseudomonadota</taxon>
        <taxon>Gammaproteobacteria</taxon>
        <taxon>Oceanospirillales</taxon>
        <taxon>Hahellaceae</taxon>
        <taxon>Hahella</taxon>
    </lineage>
</organism>
<dbReference type="InterPro" id="IPR048677">
    <property type="entry name" value="TssM1_hel"/>
</dbReference>
<feature type="transmembrane region" description="Helical" evidence="1">
    <location>
        <begin position="446"/>
        <end position="464"/>
    </location>
</feature>
<dbReference type="AlphaFoldDB" id="Q2SEB9"/>
<dbReference type="InterPro" id="IPR025743">
    <property type="entry name" value="TssM1_N"/>
</dbReference>
<dbReference type="NCBIfam" id="TIGR03348">
    <property type="entry name" value="VI_IcmF"/>
    <property type="match status" value="1"/>
</dbReference>
<evidence type="ECO:0000259" key="5">
    <source>
        <dbReference type="Pfam" id="PF21070"/>
    </source>
</evidence>
<evidence type="ECO:0000256" key="1">
    <source>
        <dbReference type="SAM" id="Phobius"/>
    </source>
</evidence>
<dbReference type="HOGENOM" id="CLU_003353_2_1_6"/>
<evidence type="ECO:0000313" key="6">
    <source>
        <dbReference type="EMBL" id="ABC31005.1"/>
    </source>
</evidence>
<protein>
    <submittedName>
        <fullName evidence="6">Uncharacterized protein conserved in bacteria</fullName>
    </submittedName>
</protein>
<accession>Q2SEB9</accession>
<proteinExistence type="predicted"/>
<dbReference type="InterPro" id="IPR017731">
    <property type="entry name" value="TssM1-like"/>
</dbReference>
<sequence>MSRFFKWMIDPRFLTIVGLIALSLVIWFGADYVRFGEKAEPASGAVRLVVILCVWFVATIIFLIKMLGQRKQNNSMVEAIQEEAKPSASDEEARVVGERFREAMSLLRTAKFDTKAGRRSVYQLPWYIIIGPPGAGKTTALINSGLHFPLKEKLGLQQIGGVGGTRNCDWWFTDEAVLIDTAGRYTTQDSDAAQDRTGWRNFLALLKKHRMRRPINGVLLAVSVQDLLSSSEAERMQHAELIRNRIQELAENFQVRFPIYFLFTKADLISGFNEFFENLGATEREKVWGMTFPNTEDQNASQTAEYFAPEFEALVKRLNERVIWRAHQERDTRRRSKILAFPGQVENMRSVLDSFIKSVFKTSRFEKQSLLRGVYFTSGTQEGRPIDRILANLSSNYGINYNVAANAPGAGKSFFLNKLLKEVVFPEAEIATLNTRYEGHIKWSRRVAFITLLLAFGGALAAWTSSVVSTQNMMADIQELLNKHNQLASATPEPNEFEQVLDILKPLEDAQQLYSEVDHPWLSNLGLYDSGVVAETENTFDASLRHFLTPLLRQRLEGVLVTEDNNDAIYEALRVYLMMGNSRVRDNNEIKTWFARYWEEKLPGKASEQNALKTHLNQVLDSNFTDLSLKDTVVERSREKLRTIPIERRIYQQIKRQPEFAGFLNLRDDLGVDFAGTFVVDSQVSSDLKIPRLYTKAGYGKLDLSPDSNLVKRYSSEQWILGAQVEEDFSEKDVENIVEKIKHLYFTDYIDVWSRALNSPKVVDFGSMDVARNKLANNLDRTQSPILTLLTRASKETLLTPPLPDANVSGRTGQALDAAANLVAQQREPTPVDDAFKSLHRLMEDKEIDRYWEKLRGIFDKLEETSLAPNSSEAAFKFALARFSGGEDPVKALRVTASRAPSYLKGWLESMGDQSWKVLLGAGGSHLSAAWNREVYSVYQKTLAKNYPFSSRSSSDASLSDFAAFFKPGGIEDSFVKANVAPFITSSWRAKGVDGRGIGISSQALQQMQVADSIRRVFFGDKGEDPHVRFQVKPHKLDNTVRRFDFEVGSQRLRYTHGPQLKMSMDWPADKSGARVVFEDLNETLHTDAYEGDWGLFRLLDAHKVSKGSSSRLYNVMISVDHRNGEMELFASSTVNPFTPGWIKRYDCPSSL</sequence>
<dbReference type="KEGG" id="hch:HCH_04298"/>
<dbReference type="Proteomes" id="UP000000238">
    <property type="component" value="Chromosome"/>
</dbReference>
<feature type="domain" description="Type VI secretion system component TssM1 N-terminal" evidence="4">
    <location>
        <begin position="193"/>
        <end position="451"/>
    </location>
</feature>
<dbReference type="eggNOG" id="COG3523">
    <property type="taxonomic scope" value="Bacteria"/>
</dbReference>
<keyword evidence="1" id="KW-0472">Membrane</keyword>
<evidence type="ECO:0000259" key="2">
    <source>
        <dbReference type="Pfam" id="PF06744"/>
    </source>
</evidence>
<dbReference type="Pfam" id="PF14331">
    <property type="entry name" value="IcmF-related_N"/>
    <property type="match status" value="1"/>
</dbReference>
<dbReference type="STRING" id="349521.HCH_04298"/>
<feature type="transmembrane region" description="Helical" evidence="1">
    <location>
        <begin position="12"/>
        <end position="30"/>
    </location>
</feature>